<dbReference type="EnsemblPlants" id="OPUNC02G24480.1">
    <property type="protein sequence ID" value="OPUNC02G24480.1"/>
    <property type="gene ID" value="OPUNC02G24480"/>
</dbReference>
<keyword evidence="3" id="KW-1185">Reference proteome</keyword>
<feature type="domain" description="YbaK/aminoacyl-tRNA synthetase-associated" evidence="1">
    <location>
        <begin position="92"/>
        <end position="218"/>
    </location>
</feature>
<dbReference type="PANTHER" id="PTHR30411:SF4">
    <property type="entry name" value="YBAK_AMINOACYL-TRNA SYNTHETASE-ASSOCIATED DOMAIN-CONTAINING PROTEIN"/>
    <property type="match status" value="1"/>
</dbReference>
<dbReference type="InterPro" id="IPR036754">
    <property type="entry name" value="YbaK/aa-tRNA-synt-asso_dom_sf"/>
</dbReference>
<dbReference type="Proteomes" id="UP000026962">
    <property type="component" value="Chromosome 2"/>
</dbReference>
<dbReference type="HOGENOM" id="CLU_081957_0_0_1"/>
<accession>A0A0E0K389</accession>
<name>A0A0E0K389_ORYPU</name>
<dbReference type="Gramene" id="OPUNC02G24480.1">
    <property type="protein sequence ID" value="OPUNC02G24480.1"/>
    <property type="gene ID" value="OPUNC02G24480"/>
</dbReference>
<reference evidence="2" key="1">
    <citation type="submission" date="2015-04" db="UniProtKB">
        <authorList>
            <consortium name="EnsemblPlants"/>
        </authorList>
    </citation>
    <scope>IDENTIFICATION</scope>
</reference>
<dbReference type="SUPFAM" id="SSF55826">
    <property type="entry name" value="YbaK/ProRS associated domain"/>
    <property type="match status" value="1"/>
</dbReference>
<dbReference type="InterPro" id="IPR007214">
    <property type="entry name" value="YbaK/aa-tRNA-synth-assoc-dom"/>
</dbReference>
<dbReference type="Pfam" id="PF04073">
    <property type="entry name" value="tRNA_edit"/>
    <property type="match status" value="1"/>
</dbReference>
<dbReference type="STRING" id="4537.A0A0E0K389"/>
<sequence length="230" mass="25617">MDAAAADLEARQLQILRRVADLELAAQQHRLGALSISAAPSGGEVETGATEARLSSILTERGVLDFTFRRVPADYYDRPLEERRDLLRADSVDQLCKSIVMVNTQAAADVVDCSNPKNSKYYVVVVQYMARLNADSIKNFIYALNEKQIPKKRFNMRLAPEEESLKLTGFVHNAVTCIGMETDIPVIIDEAITKLDKDFFWLGGGEVDLKLGVRTSQFLNAFKPFVVKCS</sequence>
<evidence type="ECO:0000259" key="1">
    <source>
        <dbReference type="Pfam" id="PF04073"/>
    </source>
</evidence>
<dbReference type="AlphaFoldDB" id="A0A0E0K389"/>
<evidence type="ECO:0000313" key="3">
    <source>
        <dbReference type="Proteomes" id="UP000026962"/>
    </source>
</evidence>
<reference evidence="2" key="2">
    <citation type="submission" date="2018-05" db="EMBL/GenBank/DDBJ databases">
        <title>OpunRS2 (Oryza punctata Reference Sequence Version 2).</title>
        <authorList>
            <person name="Zhang J."/>
            <person name="Kudrna D."/>
            <person name="Lee S."/>
            <person name="Talag J."/>
            <person name="Welchert J."/>
            <person name="Wing R.A."/>
        </authorList>
    </citation>
    <scope>NUCLEOTIDE SEQUENCE [LARGE SCALE GENOMIC DNA]</scope>
</reference>
<dbReference type="eggNOG" id="ENOG502QTG1">
    <property type="taxonomic scope" value="Eukaryota"/>
</dbReference>
<organism evidence="2">
    <name type="scientific">Oryza punctata</name>
    <name type="common">Red rice</name>
    <dbReference type="NCBI Taxonomy" id="4537"/>
    <lineage>
        <taxon>Eukaryota</taxon>
        <taxon>Viridiplantae</taxon>
        <taxon>Streptophyta</taxon>
        <taxon>Embryophyta</taxon>
        <taxon>Tracheophyta</taxon>
        <taxon>Spermatophyta</taxon>
        <taxon>Magnoliopsida</taxon>
        <taxon>Liliopsida</taxon>
        <taxon>Poales</taxon>
        <taxon>Poaceae</taxon>
        <taxon>BOP clade</taxon>
        <taxon>Oryzoideae</taxon>
        <taxon>Oryzeae</taxon>
        <taxon>Oryzinae</taxon>
        <taxon>Oryza</taxon>
    </lineage>
</organism>
<dbReference type="Gene3D" id="3.90.960.10">
    <property type="entry name" value="YbaK/aminoacyl-tRNA synthetase-associated domain"/>
    <property type="match status" value="1"/>
</dbReference>
<dbReference type="PANTHER" id="PTHR30411">
    <property type="entry name" value="CYTOPLASMIC PROTEIN"/>
    <property type="match status" value="1"/>
</dbReference>
<dbReference type="CDD" id="cd04332">
    <property type="entry name" value="YbaK_like"/>
    <property type="match status" value="1"/>
</dbReference>
<evidence type="ECO:0000313" key="2">
    <source>
        <dbReference type="EnsemblPlants" id="OPUNC02G24480.1"/>
    </source>
</evidence>
<proteinExistence type="predicted"/>
<protein>
    <recommendedName>
        <fullName evidence="1">YbaK/aminoacyl-tRNA synthetase-associated domain-containing protein</fullName>
    </recommendedName>
</protein>
<dbReference type="GO" id="GO:0002161">
    <property type="term" value="F:aminoacyl-tRNA deacylase activity"/>
    <property type="evidence" value="ECO:0007669"/>
    <property type="project" value="InterPro"/>
</dbReference>
<dbReference type="OMA" id="HIDWKLG"/>